<protein>
    <submittedName>
        <fullName evidence="1">Uncharacterized protein</fullName>
    </submittedName>
</protein>
<proteinExistence type="predicted"/>
<reference evidence="2" key="1">
    <citation type="submission" date="2018-01" db="EMBL/GenBank/DDBJ databases">
        <authorList>
            <person name="Gatt S.M."/>
            <person name="Isern S."/>
            <person name="Jenkins M."/>
            <person name="Tan A.L."/>
            <person name="Michael S.F."/>
            <person name="Moore R.E."/>
            <person name="Ware V.C."/>
            <person name="Garlena R.A."/>
            <person name="Russell D.A."/>
            <person name="Pope W.H."/>
            <person name="Jacobs-Sera D."/>
            <person name="Hendrix R.W."/>
            <person name="Hatfull G.F."/>
        </authorList>
    </citation>
    <scope>NUCLEOTIDE SEQUENCE [LARGE SCALE GENOMIC DNA]</scope>
</reference>
<name>A0A2K9VEY8_9CAUD</name>
<keyword evidence="2" id="KW-1185">Reference proteome</keyword>
<evidence type="ECO:0000313" key="2">
    <source>
        <dbReference type="Proteomes" id="UP000241185"/>
    </source>
</evidence>
<dbReference type="EMBL" id="MG770216">
    <property type="protein sequence ID" value="AUV60843.1"/>
    <property type="molecule type" value="Genomic_DNA"/>
</dbReference>
<organism evidence="1 2">
    <name type="scientific">Mycobacterium phage Rem711</name>
    <dbReference type="NCBI Taxonomy" id="2079285"/>
    <lineage>
        <taxon>Viruses</taxon>
        <taxon>Duplodnaviria</taxon>
        <taxon>Heunggongvirae</taxon>
        <taxon>Uroviricota</taxon>
        <taxon>Caudoviricetes</taxon>
        <taxon>Trigintaduovirus</taxon>
        <taxon>Trigintaduovirus rem711</taxon>
    </lineage>
</organism>
<accession>A0A2K9VEY8</accession>
<gene>
    <name evidence="1" type="ORF">SEA_REM711_65</name>
</gene>
<dbReference type="Proteomes" id="UP000241185">
    <property type="component" value="Segment"/>
</dbReference>
<evidence type="ECO:0000313" key="1">
    <source>
        <dbReference type="EMBL" id="AUV60843.1"/>
    </source>
</evidence>
<sequence length="74" mass="7283">MTAIMPDAERARLASAARGPAGAPVPAAVFTFHCQRCGELMSSTGISRECVGCAAAAGAVWPGIPPIAGDLSGG</sequence>